<dbReference type="InterPro" id="IPR051328">
    <property type="entry name" value="T7SS_ABC-Transporter"/>
</dbReference>
<dbReference type="Gene3D" id="1.10.287.950">
    <property type="entry name" value="Methyl-accepting chemotaxis protein"/>
    <property type="match status" value="1"/>
</dbReference>
<accession>A0A1E5GCF1</accession>
<dbReference type="PANTHER" id="PTHR43077:SF5">
    <property type="entry name" value="PHAGE INFECTION PROTEIN"/>
    <property type="match status" value="1"/>
</dbReference>
<feature type="transmembrane region" description="Helical" evidence="5">
    <location>
        <begin position="676"/>
        <end position="699"/>
    </location>
</feature>
<feature type="transmembrane region" description="Helical" evidence="5">
    <location>
        <begin position="647"/>
        <end position="670"/>
    </location>
</feature>
<sequence>MKMAKQEWINLFRNKILLISVIAITFIPILYSSIFDKSVWDPYGRAKDLPVAVVNEDKPTELLGQKMNVGQQVVDNLKKDHQLDWHFVSKEEAEKGMKDLKYYMIVTITEDFSKNAASIINKTPEKMEIVYTTNDSLNYIANEISTVGATALETQVREQVVTAYATAVVEAGEKLVGALGQAADGANQLAGGGSQLQTGLKQYTDGVSQADDGSNQLADGTGQLANSIGPLASGVSQLDSGANQLSSALNQANSALAPVQNNITGIDAGLTQLAAGTQDLANALTTFENNLDPNVKVILDNDLQNIRNEINSIITNKDKLLGISGEATAVADQATVASNSLSGANLEIQKIQTDIDSYVAGLLANTTIPEDEKANIVSSITNKVDTILNEQIASATAQINTSLVTVESELATLSARAAELSASANDVSNITNAMAASAQQLSASEASIQAGVNTFDSLLNQVPGSSNAVGLTNGLYAISSDLNLVATKLPTALTGINQLTTGSEQLSSGLDQLQSQIPTLSSGVNQLNTGADQLQAGLAELNENSPELMSGIGQLEGGAKELASALDEGVNESSTLKITKKNIDQFAAPTSLKNDEYSKVANYGEALAPYIMSLALFVGSMLFNFIYPIRKISIAGQSSGAWWLSKVSLGFGVSSMMAVIQASVMLLIGLHVDNVFQFFLTAFVSAWSYMAITMFLAMTFDNPGRFVAMILLVLQLGGAGGTFPIQLQAPFFSMIHPYLPMSYSVYAFREAISGGIGAPLFTKSILILAVLMIVFVALLRYSMHILQKKHLQNVSELNDNQKLQGLEN</sequence>
<evidence type="ECO:0000313" key="8">
    <source>
        <dbReference type="Proteomes" id="UP000094068"/>
    </source>
</evidence>
<proteinExistence type="predicted"/>
<feature type="transmembrane region" description="Helical" evidence="5">
    <location>
        <begin position="607"/>
        <end position="627"/>
    </location>
</feature>
<name>A0A1E5GCF1_9ENTE</name>
<dbReference type="OrthoDB" id="9811483at2"/>
<evidence type="ECO:0000313" key="7">
    <source>
        <dbReference type="EMBL" id="OEG10321.1"/>
    </source>
</evidence>
<dbReference type="RefSeq" id="WP_069647011.1">
    <property type="nucleotide sequence ID" value="NZ_MIJZ01000015.1"/>
</dbReference>
<dbReference type="InterPro" id="IPR013525">
    <property type="entry name" value="ABC2_TM"/>
</dbReference>
<dbReference type="Gene3D" id="3.40.1710.10">
    <property type="entry name" value="abc type-2 transporter like domain"/>
    <property type="match status" value="1"/>
</dbReference>
<dbReference type="Pfam" id="PF12698">
    <property type="entry name" value="ABC2_membrane_3"/>
    <property type="match status" value="1"/>
</dbReference>
<organism evidence="7 8">
    <name type="scientific">Enterococcus ureasiticus</name>
    <dbReference type="NCBI Taxonomy" id="903984"/>
    <lineage>
        <taxon>Bacteria</taxon>
        <taxon>Bacillati</taxon>
        <taxon>Bacillota</taxon>
        <taxon>Bacilli</taxon>
        <taxon>Lactobacillales</taxon>
        <taxon>Enterococcaceae</taxon>
        <taxon>Enterococcus</taxon>
    </lineage>
</organism>
<evidence type="ECO:0000256" key="3">
    <source>
        <dbReference type="ARBA" id="ARBA00022989"/>
    </source>
</evidence>
<evidence type="ECO:0000256" key="4">
    <source>
        <dbReference type="ARBA" id="ARBA00023136"/>
    </source>
</evidence>
<dbReference type="Proteomes" id="UP000094068">
    <property type="component" value="Unassembled WGS sequence"/>
</dbReference>
<keyword evidence="2 5" id="KW-0812">Transmembrane</keyword>
<protein>
    <submittedName>
        <fullName evidence="7">YhgE/Pip domain-containing protein</fullName>
    </submittedName>
</protein>
<evidence type="ECO:0000256" key="2">
    <source>
        <dbReference type="ARBA" id="ARBA00022692"/>
    </source>
</evidence>
<dbReference type="EMBL" id="MIJZ01000015">
    <property type="protein sequence ID" value="OEG10321.1"/>
    <property type="molecule type" value="Genomic_DNA"/>
</dbReference>
<keyword evidence="4 5" id="KW-0472">Membrane</keyword>
<dbReference type="PANTHER" id="PTHR43077">
    <property type="entry name" value="TRANSPORT PERMEASE YVFS-RELATED"/>
    <property type="match status" value="1"/>
</dbReference>
<comment type="subcellular location">
    <subcellularLocation>
        <location evidence="1">Membrane</location>
        <topology evidence="1">Multi-pass membrane protein</topology>
    </subcellularLocation>
</comment>
<dbReference type="GO" id="GO:0140359">
    <property type="term" value="F:ABC-type transporter activity"/>
    <property type="evidence" value="ECO:0007669"/>
    <property type="project" value="InterPro"/>
</dbReference>
<gene>
    <name evidence="7" type="ORF">BCR21_13305</name>
</gene>
<dbReference type="InterPro" id="IPR017500">
    <property type="entry name" value="Phage_infect_YhgE_N"/>
</dbReference>
<dbReference type="AlphaFoldDB" id="A0A1E5GCF1"/>
<dbReference type="STRING" id="903984.BCR21_13305"/>
<keyword evidence="8" id="KW-1185">Reference proteome</keyword>
<reference evidence="8" key="1">
    <citation type="submission" date="2016-09" db="EMBL/GenBank/DDBJ databases">
        <authorList>
            <person name="Gulvik C.A."/>
        </authorList>
    </citation>
    <scope>NUCLEOTIDE SEQUENCE [LARGE SCALE GENOMIC DNA]</scope>
    <source>
        <strain evidence="8">DSM 23328</strain>
    </source>
</reference>
<dbReference type="NCBIfam" id="TIGR03062">
    <property type="entry name" value="pip_yhgE_Cterm"/>
    <property type="match status" value="1"/>
</dbReference>
<dbReference type="NCBIfam" id="TIGR03057">
    <property type="entry name" value="xxxLxxG_by_4"/>
    <property type="match status" value="4"/>
</dbReference>
<feature type="transmembrane region" description="Helical" evidence="5">
    <location>
        <begin position="751"/>
        <end position="779"/>
    </location>
</feature>
<feature type="transmembrane region" description="Helical" evidence="5">
    <location>
        <begin position="706"/>
        <end position="731"/>
    </location>
</feature>
<dbReference type="NCBIfam" id="TIGR03061">
    <property type="entry name" value="pip_yhgE_Nterm"/>
    <property type="match status" value="1"/>
</dbReference>
<evidence type="ECO:0000259" key="6">
    <source>
        <dbReference type="Pfam" id="PF12698"/>
    </source>
</evidence>
<dbReference type="InterPro" id="IPR017501">
    <property type="entry name" value="Phage_infect_YhgE_C"/>
</dbReference>
<feature type="domain" description="ABC-2 type transporter transmembrane" evidence="6">
    <location>
        <begin position="551"/>
        <end position="779"/>
    </location>
</feature>
<evidence type="ECO:0000256" key="5">
    <source>
        <dbReference type="SAM" id="Phobius"/>
    </source>
</evidence>
<dbReference type="InterPro" id="IPR023908">
    <property type="entry name" value="xxxLxxG_rpt"/>
</dbReference>
<comment type="caution">
    <text evidence="7">The sequence shown here is derived from an EMBL/GenBank/DDBJ whole genome shotgun (WGS) entry which is preliminary data.</text>
</comment>
<evidence type="ECO:0000256" key="1">
    <source>
        <dbReference type="ARBA" id="ARBA00004141"/>
    </source>
</evidence>
<dbReference type="GO" id="GO:0016020">
    <property type="term" value="C:membrane"/>
    <property type="evidence" value="ECO:0007669"/>
    <property type="project" value="UniProtKB-SubCell"/>
</dbReference>
<keyword evidence="3 5" id="KW-1133">Transmembrane helix</keyword>